<proteinExistence type="predicted"/>
<dbReference type="InterPro" id="IPR036390">
    <property type="entry name" value="WH_DNA-bd_sf"/>
</dbReference>
<dbReference type="SUPFAM" id="SSF46785">
    <property type="entry name" value="Winged helix' DNA-binding domain"/>
    <property type="match status" value="1"/>
</dbReference>
<keyword evidence="3" id="KW-1185">Reference proteome</keyword>
<dbReference type="GeneID" id="41323475"/>
<accession>R9T9S4</accession>
<dbReference type="RefSeq" id="WP_020448946.1">
    <property type="nucleotide sequence ID" value="NC_021353.1"/>
</dbReference>
<dbReference type="EMBL" id="CP005934">
    <property type="protein sequence ID" value="AGN26421.1"/>
    <property type="molecule type" value="Genomic_DNA"/>
</dbReference>
<reference evidence="2 3" key="1">
    <citation type="journal article" date="2013" name="Genome Announc.">
        <title>Genome sequence of 'Candidatus Methanomassiliicoccus intestinalis' Issoire-Mx1, a third thermoplasmatales-related methanogenic archaeon from human feces.</title>
        <authorList>
            <person name="Borrel G."/>
            <person name="Harris H.M."/>
            <person name="Parisot N."/>
            <person name="Gaci N."/>
            <person name="Tottey W."/>
            <person name="Mihajlovski A."/>
            <person name="Deane J."/>
            <person name="Gribaldo S."/>
            <person name="Bardot O."/>
            <person name="Peyretaillade E."/>
            <person name="Peyret P."/>
            <person name="O'Toole P.W."/>
            <person name="Brugere J.F."/>
        </authorList>
    </citation>
    <scope>NUCLEOTIDE SEQUENCE [LARGE SCALE GENOMIC DNA]</scope>
    <source>
        <strain evidence="2 3">Issoire-Mx1</strain>
    </source>
</reference>
<feature type="compositionally biased region" description="Low complexity" evidence="1">
    <location>
        <begin position="126"/>
        <end position="178"/>
    </location>
</feature>
<name>R9T9S4_METII</name>
<evidence type="ECO:0000313" key="2">
    <source>
        <dbReference type="EMBL" id="AGN26421.1"/>
    </source>
</evidence>
<evidence type="ECO:0000256" key="1">
    <source>
        <dbReference type="SAM" id="MobiDB-lite"/>
    </source>
</evidence>
<evidence type="ECO:0000313" key="3">
    <source>
        <dbReference type="Proteomes" id="UP000014070"/>
    </source>
</evidence>
<dbReference type="Proteomes" id="UP000014070">
    <property type="component" value="Chromosome"/>
</dbReference>
<dbReference type="KEGG" id="mer:MMINT_10780"/>
<gene>
    <name evidence="2" type="ORF">MMINT_10780</name>
</gene>
<dbReference type="HOGENOM" id="CLU_1286308_0_0_2"/>
<dbReference type="Gene3D" id="1.10.10.10">
    <property type="entry name" value="Winged helix-like DNA-binding domain superfamily/Winged helix DNA-binding domain"/>
    <property type="match status" value="1"/>
</dbReference>
<dbReference type="InParanoid" id="R9T9S4"/>
<feature type="compositionally biased region" description="Basic residues" evidence="1">
    <location>
        <begin position="201"/>
        <end position="214"/>
    </location>
</feature>
<sequence>MPFIDQKEKRASILDEPYAAGILLMLRDREMKGESLLTLSGVKHTVSANYNSVKKILIWMEDMGIIEINQSMQEDHPRPGRPGHNVELTEKGKNIADSLNEVVEYMGQVPVYRKGVRESAPAKVSANKPAKTVKTAKPAPKAAATKPSKQAKPAKTVKTAKPAPKAAATKSVKSPAKAATKDKKPAASKTTTKKVAEKKKPASSKRSTAKRAKK</sequence>
<dbReference type="AlphaFoldDB" id="R9T9S4"/>
<feature type="region of interest" description="Disordered" evidence="1">
    <location>
        <begin position="117"/>
        <end position="214"/>
    </location>
</feature>
<dbReference type="InterPro" id="IPR036388">
    <property type="entry name" value="WH-like_DNA-bd_sf"/>
</dbReference>
<protein>
    <submittedName>
        <fullName evidence="2">Uncharacterized protein</fullName>
    </submittedName>
</protein>
<organism evidence="2 3">
    <name type="scientific">Methanomassiliicoccus intestinalis (strain Issoire-Mx1)</name>
    <dbReference type="NCBI Taxonomy" id="1295009"/>
    <lineage>
        <taxon>Archaea</taxon>
        <taxon>Methanobacteriati</taxon>
        <taxon>Thermoplasmatota</taxon>
        <taxon>Thermoplasmata</taxon>
        <taxon>Methanomassiliicoccales</taxon>
        <taxon>Methanomassiliicoccaceae</taxon>
        <taxon>Methanomassiliicoccus</taxon>
    </lineage>
</organism>